<comment type="caution">
    <text evidence="4">The sequence shown here is derived from an EMBL/GenBank/DDBJ whole genome shotgun (WGS) entry which is preliminary data.</text>
</comment>
<sequence>MIHKYLFIFLLVCFINELICAEPCETTSHPTYGFGKCVHSSRCPHYLYVSNLCPNYPSEVKCCYSTPTEDCSKYTHPTYGLGKCIKSSQCTGLALSGYCDGYTSDYKCCFNTTIPTITELKGCGLSTTKGKGVCVSSEKCPNGQVAFTNECSSNEVCCYSLQKDVDYYEFRGAWISTVANIDWPSARTLTTDQQKAELINILNTLKSTGINVVVFQIRPAGDALYNSNYEPWSYYLTGTQGKAPSPFWDPLKFVIQEAHVRNIDVHAWFNPYRAKNKGESYSLASNHIALKYSQYAYNYAGYLWMDPGS</sequence>
<dbReference type="OrthoDB" id="2018923at2759"/>
<evidence type="ECO:0000256" key="1">
    <source>
        <dbReference type="ARBA" id="ARBA00022729"/>
    </source>
</evidence>
<dbReference type="InterPro" id="IPR017853">
    <property type="entry name" value="GH"/>
</dbReference>
<dbReference type="PANTHER" id="PTHR43405">
    <property type="entry name" value="GLYCOSYL HYDROLASE DIGH"/>
    <property type="match status" value="1"/>
</dbReference>
<reference evidence="4" key="1">
    <citation type="submission" date="2021-02" db="EMBL/GenBank/DDBJ databases">
        <authorList>
            <person name="Nowell W R."/>
        </authorList>
    </citation>
    <scope>NUCLEOTIDE SEQUENCE</scope>
    <source>
        <strain evidence="4">Ploen Becks lab</strain>
    </source>
</reference>
<dbReference type="InterPro" id="IPR052177">
    <property type="entry name" value="Divisome_Glycosyl_Hydrolase"/>
</dbReference>
<dbReference type="PANTHER" id="PTHR43405:SF1">
    <property type="entry name" value="GLYCOSYL HYDROLASE DIGH"/>
    <property type="match status" value="1"/>
</dbReference>
<keyword evidence="5" id="KW-1185">Reference proteome</keyword>
<proteinExistence type="predicted"/>
<dbReference type="EMBL" id="CAJNOC010003921">
    <property type="protein sequence ID" value="CAF1003124.1"/>
    <property type="molecule type" value="Genomic_DNA"/>
</dbReference>
<dbReference type="SUPFAM" id="SSF51445">
    <property type="entry name" value="(Trans)glycosidases"/>
    <property type="match status" value="1"/>
</dbReference>
<dbReference type="InterPro" id="IPR003790">
    <property type="entry name" value="GHL10"/>
</dbReference>
<dbReference type="AlphaFoldDB" id="A0A814H132"/>
<feature type="non-terminal residue" evidence="4">
    <location>
        <position position="309"/>
    </location>
</feature>
<feature type="domain" description="Glycosyl hydrolase-like 10" evidence="3">
    <location>
        <begin position="169"/>
        <end position="289"/>
    </location>
</feature>
<evidence type="ECO:0000313" key="4">
    <source>
        <dbReference type="EMBL" id="CAF1003124.1"/>
    </source>
</evidence>
<keyword evidence="1 2" id="KW-0732">Signal</keyword>
<organism evidence="4 5">
    <name type="scientific">Brachionus calyciflorus</name>
    <dbReference type="NCBI Taxonomy" id="104777"/>
    <lineage>
        <taxon>Eukaryota</taxon>
        <taxon>Metazoa</taxon>
        <taxon>Spiralia</taxon>
        <taxon>Gnathifera</taxon>
        <taxon>Rotifera</taxon>
        <taxon>Eurotatoria</taxon>
        <taxon>Monogononta</taxon>
        <taxon>Pseudotrocha</taxon>
        <taxon>Ploima</taxon>
        <taxon>Brachionidae</taxon>
        <taxon>Brachionus</taxon>
    </lineage>
</organism>
<dbReference type="Gene3D" id="3.20.20.80">
    <property type="entry name" value="Glycosidases"/>
    <property type="match status" value="1"/>
</dbReference>
<name>A0A814H132_9BILA</name>
<evidence type="ECO:0000313" key="5">
    <source>
        <dbReference type="Proteomes" id="UP000663879"/>
    </source>
</evidence>
<evidence type="ECO:0000256" key="2">
    <source>
        <dbReference type="SAM" id="SignalP"/>
    </source>
</evidence>
<feature type="signal peptide" evidence="2">
    <location>
        <begin position="1"/>
        <end position="21"/>
    </location>
</feature>
<dbReference type="Proteomes" id="UP000663879">
    <property type="component" value="Unassembled WGS sequence"/>
</dbReference>
<dbReference type="Pfam" id="PF02638">
    <property type="entry name" value="GHL10"/>
    <property type="match status" value="1"/>
</dbReference>
<gene>
    <name evidence="4" type="ORF">OXX778_LOCUS16513</name>
</gene>
<protein>
    <recommendedName>
        <fullName evidence="3">Glycosyl hydrolase-like 10 domain-containing protein</fullName>
    </recommendedName>
</protein>
<evidence type="ECO:0000259" key="3">
    <source>
        <dbReference type="Pfam" id="PF02638"/>
    </source>
</evidence>
<feature type="chain" id="PRO_5032795639" description="Glycosyl hydrolase-like 10 domain-containing protein" evidence="2">
    <location>
        <begin position="22"/>
        <end position="309"/>
    </location>
</feature>
<accession>A0A814H132</accession>